<feature type="domain" description="Reverse transcriptase" evidence="1">
    <location>
        <begin position="386"/>
        <end position="667"/>
    </location>
</feature>
<dbReference type="Pfam" id="PF00078">
    <property type="entry name" value="RVT_1"/>
    <property type="match status" value="1"/>
</dbReference>
<dbReference type="CDD" id="cd06222">
    <property type="entry name" value="RNase_H_like"/>
    <property type="match status" value="1"/>
</dbReference>
<dbReference type="SUPFAM" id="SSF56672">
    <property type="entry name" value="DNA/RNA polymerases"/>
    <property type="match status" value="1"/>
</dbReference>
<dbReference type="Proteomes" id="UP001497516">
    <property type="component" value="Chromosome 4"/>
</dbReference>
<dbReference type="InterPro" id="IPR044730">
    <property type="entry name" value="RNase_H-like_dom_plant"/>
</dbReference>
<accession>A0AAV2EDD8</accession>
<name>A0AAV2EDD8_9ROSI</name>
<dbReference type="InterPro" id="IPR005135">
    <property type="entry name" value="Endo/exonuclease/phosphatase"/>
</dbReference>
<evidence type="ECO:0000313" key="4">
    <source>
        <dbReference type="Proteomes" id="UP001497516"/>
    </source>
</evidence>
<dbReference type="InterPro" id="IPR012337">
    <property type="entry name" value="RNaseH-like_sf"/>
</dbReference>
<protein>
    <recommendedName>
        <fullName evidence="5">Non-LTR retroelement reverse transcriptase</fullName>
    </recommendedName>
</protein>
<dbReference type="InterPro" id="IPR036397">
    <property type="entry name" value="RNaseH_sf"/>
</dbReference>
<dbReference type="AlphaFoldDB" id="A0AAV2EDD8"/>
<dbReference type="PROSITE" id="PS50879">
    <property type="entry name" value="RNASE_H_1"/>
    <property type="match status" value="1"/>
</dbReference>
<dbReference type="CDD" id="cd01650">
    <property type="entry name" value="RT_nLTR_like"/>
    <property type="match status" value="1"/>
</dbReference>
<dbReference type="InterPro" id="IPR043502">
    <property type="entry name" value="DNA/RNA_pol_sf"/>
</dbReference>
<proteinExistence type="predicted"/>
<evidence type="ECO:0000313" key="3">
    <source>
        <dbReference type="EMBL" id="CAL1383991.1"/>
    </source>
</evidence>
<reference evidence="3 4" key="1">
    <citation type="submission" date="2024-04" db="EMBL/GenBank/DDBJ databases">
        <authorList>
            <person name="Fracassetti M."/>
        </authorList>
    </citation>
    <scope>NUCLEOTIDE SEQUENCE [LARGE SCALE GENOMIC DNA]</scope>
</reference>
<dbReference type="Gene3D" id="3.60.10.10">
    <property type="entry name" value="Endonuclease/exonuclease/phosphatase"/>
    <property type="match status" value="1"/>
</dbReference>
<dbReference type="PANTHER" id="PTHR33116:SF78">
    <property type="entry name" value="OS12G0587133 PROTEIN"/>
    <property type="match status" value="1"/>
</dbReference>
<dbReference type="PROSITE" id="PS50878">
    <property type="entry name" value="RT_POL"/>
    <property type="match status" value="1"/>
</dbReference>
<dbReference type="Gene3D" id="3.30.420.10">
    <property type="entry name" value="Ribonuclease H-like superfamily/Ribonuclease H"/>
    <property type="match status" value="1"/>
</dbReference>
<keyword evidence="4" id="KW-1185">Reference proteome</keyword>
<dbReference type="Pfam" id="PF13456">
    <property type="entry name" value="RVT_3"/>
    <property type="match status" value="1"/>
</dbReference>
<dbReference type="GO" id="GO:0004523">
    <property type="term" value="F:RNA-DNA hybrid ribonuclease activity"/>
    <property type="evidence" value="ECO:0007669"/>
    <property type="project" value="InterPro"/>
</dbReference>
<dbReference type="InterPro" id="IPR000477">
    <property type="entry name" value="RT_dom"/>
</dbReference>
<evidence type="ECO:0000259" key="1">
    <source>
        <dbReference type="PROSITE" id="PS50878"/>
    </source>
</evidence>
<dbReference type="Pfam" id="PF03372">
    <property type="entry name" value="Exo_endo_phos"/>
    <property type="match status" value="1"/>
</dbReference>
<feature type="domain" description="RNase H type-1" evidence="2">
    <location>
        <begin position="1099"/>
        <end position="1229"/>
    </location>
</feature>
<dbReference type="InterPro" id="IPR002156">
    <property type="entry name" value="RNaseH_domain"/>
</dbReference>
<evidence type="ECO:0000259" key="2">
    <source>
        <dbReference type="PROSITE" id="PS50879"/>
    </source>
</evidence>
<dbReference type="GO" id="GO:0003676">
    <property type="term" value="F:nucleic acid binding"/>
    <property type="evidence" value="ECO:0007669"/>
    <property type="project" value="InterPro"/>
</dbReference>
<evidence type="ECO:0008006" key="5">
    <source>
        <dbReference type="Google" id="ProtNLM"/>
    </source>
</evidence>
<dbReference type="Pfam" id="PF13966">
    <property type="entry name" value="zf-RVT"/>
    <property type="match status" value="1"/>
</dbReference>
<dbReference type="SUPFAM" id="SSF56219">
    <property type="entry name" value="DNase I-like"/>
    <property type="match status" value="1"/>
</dbReference>
<dbReference type="InterPro" id="IPR036691">
    <property type="entry name" value="Endo/exonu/phosph_ase_sf"/>
</dbReference>
<sequence length="1261" mass="144085">MGFDKHLCVDASGFAGGIWVLWREADFSITELDRDSQFLHFSCIAQNSTSVLLTAVYAKPNDHDRLPLWAAIRRLEQNISQPWLLAGDFNSITCPSERKGGAKFNPQRTANFNACIRDCGLIDVGINGPKFTWSNGKLSQRLDRALCNQEWIRTFPDTLSDHLPKLRSDHRPILVKSNNDHAPPRQELQVHLTRWNKEIFGNIFYRKAKLTKRLARLEVQNENSASAFSLRKESLVREELEQTLWQEELLWLQKARTNQILNGDINTRYFHTVALTRRSKNRITKLQVADGTWVDDPDQLRGIAREFYVKLFSDDCTGQQLIPACFNVVPEAMTSHLADAPSMEETRRIINEMGGMKAPGKDGFHAAFFQKSWNNVGADFYDHLVACFRNPDRIRMCNDTLLVLLPKVDFPKLITQFRPIGLCNVSYKVVAKCLANRLKEFTPQLIDQNQSSFVPKRHITDNIIILQEVVHTLSLRSGTKGSMILKIDLAKAYDRINWKFLEATLIATGLPMDFVKLLMACVTTARFQVMWNGGFTESFQPSRGLRQGCPLSPYLFTLCIERLNHCIKDSINRKAWKPIFLSKDGPPLTHLFFADDLVLFAEANQKQGEEILACLNRFCEASGEQVNKDKSCVFFSKNTRGQLKKSISDTLGMQPTNNLGRYLGVPVVHGRVTKDTYKYILEKVDQRLAGWKARSLSLAGRVTLAISVLNALPNYVMQTSVLPISLCDAIDRKVRAFVWGADEGHYKAHLVKWETICKPKEEGGLGLRSARAVNIAYLMKLGWAFLNKSNGLWIRVMQGKYFKMNATGDMVMKKSSYSRLWKGIVDTWPIVKERIVWDIRGGQNVQFWTHPWIVEGLKLRDHVKSGEEDINWQATVADMTNNAGTDPPVAESGEDITAWGMEPDGKFKLRSAYYAATDWIGDADDRTSAESTKPSWKRLWRWDGPNRIKHFLWLAFHDRLMTNVERKRRKLTNDDTCTACNEGPESAEHILRLCPNSRQVWQMLGIHNNLLTCGLGFTEWMEVHLGKDQEGLLFGVTAWYLWKRRNERIFHNLNQENHVLAHRITCWTRTIRNAQMNDKAANVQLHIKSSQPLAWSPPPMEWISVHIDGSVKQPNSTAAAGGLIRDWTGRCIGAFVENLGICTITRAEIKGAIRGLQVAWKEGFRKVLLYLDSTTAINILTAPDQRDHRYFNLVQQFRELVQQNWEVKISHTYRECNKATDYLANKGHLVSIGFHDFRIDDPGLSFWILYDTMGIAQNRLI</sequence>
<dbReference type="InterPro" id="IPR026960">
    <property type="entry name" value="RVT-Znf"/>
</dbReference>
<organism evidence="3 4">
    <name type="scientific">Linum trigynum</name>
    <dbReference type="NCBI Taxonomy" id="586398"/>
    <lineage>
        <taxon>Eukaryota</taxon>
        <taxon>Viridiplantae</taxon>
        <taxon>Streptophyta</taxon>
        <taxon>Embryophyta</taxon>
        <taxon>Tracheophyta</taxon>
        <taxon>Spermatophyta</taxon>
        <taxon>Magnoliopsida</taxon>
        <taxon>eudicotyledons</taxon>
        <taxon>Gunneridae</taxon>
        <taxon>Pentapetalae</taxon>
        <taxon>rosids</taxon>
        <taxon>fabids</taxon>
        <taxon>Malpighiales</taxon>
        <taxon>Linaceae</taxon>
        <taxon>Linum</taxon>
    </lineage>
</organism>
<gene>
    <name evidence="3" type="ORF">LTRI10_LOCUS25227</name>
</gene>
<dbReference type="SUPFAM" id="SSF53098">
    <property type="entry name" value="Ribonuclease H-like"/>
    <property type="match status" value="1"/>
</dbReference>
<dbReference type="PANTHER" id="PTHR33116">
    <property type="entry name" value="REVERSE TRANSCRIPTASE ZINC-BINDING DOMAIN-CONTAINING PROTEIN-RELATED-RELATED"/>
    <property type="match status" value="1"/>
</dbReference>
<dbReference type="EMBL" id="OZ034817">
    <property type="protein sequence ID" value="CAL1383991.1"/>
    <property type="molecule type" value="Genomic_DNA"/>
</dbReference>